<sequence length="120" mass="13723">MSYTEMKRLSLFIKFFQNALILLLMGVMSAQSIGKNSGKIKQILDKKEIPSILKRCESMNTFLEQNQPLPPDYPLINNLPKESTPIHSKQIPAPQLDIQTTISSREVNFDLRAATHLLRR</sequence>
<dbReference type="AlphaFoldDB" id="A0A382WRW3"/>
<name>A0A382WRW3_9ZZZZ</name>
<dbReference type="EMBL" id="UINC01162049">
    <property type="protein sequence ID" value="SVD61586.1"/>
    <property type="molecule type" value="Genomic_DNA"/>
</dbReference>
<reference evidence="1" key="1">
    <citation type="submission" date="2018-05" db="EMBL/GenBank/DDBJ databases">
        <authorList>
            <person name="Lanie J.A."/>
            <person name="Ng W.-L."/>
            <person name="Kazmierczak K.M."/>
            <person name="Andrzejewski T.M."/>
            <person name="Davidsen T.M."/>
            <person name="Wayne K.J."/>
            <person name="Tettelin H."/>
            <person name="Glass J.I."/>
            <person name="Rusch D."/>
            <person name="Podicherti R."/>
            <person name="Tsui H.-C.T."/>
            <person name="Winkler M.E."/>
        </authorList>
    </citation>
    <scope>NUCLEOTIDE SEQUENCE</scope>
</reference>
<protein>
    <submittedName>
        <fullName evidence="1">Uncharacterized protein</fullName>
    </submittedName>
</protein>
<gene>
    <name evidence="1" type="ORF">METZ01_LOCUS414440</name>
</gene>
<organism evidence="1">
    <name type="scientific">marine metagenome</name>
    <dbReference type="NCBI Taxonomy" id="408172"/>
    <lineage>
        <taxon>unclassified sequences</taxon>
        <taxon>metagenomes</taxon>
        <taxon>ecological metagenomes</taxon>
    </lineage>
</organism>
<proteinExistence type="predicted"/>
<evidence type="ECO:0000313" key="1">
    <source>
        <dbReference type="EMBL" id="SVD61586.1"/>
    </source>
</evidence>
<feature type="non-terminal residue" evidence="1">
    <location>
        <position position="120"/>
    </location>
</feature>
<accession>A0A382WRW3</accession>